<name>A0A2P2QJL5_RHIMU</name>
<sequence>MTFATMKSTEMPLRSMLPLFSLSLSSSSSSNPKPPFHALKVPFTYFT</sequence>
<proteinExistence type="predicted"/>
<reference evidence="1" key="1">
    <citation type="submission" date="2018-02" db="EMBL/GenBank/DDBJ databases">
        <title>Rhizophora mucronata_Transcriptome.</title>
        <authorList>
            <person name="Meera S.P."/>
            <person name="Sreeshan A."/>
            <person name="Augustine A."/>
        </authorList>
    </citation>
    <scope>NUCLEOTIDE SEQUENCE</scope>
    <source>
        <tissue evidence="1">Leaf</tissue>
    </source>
</reference>
<evidence type="ECO:0000313" key="1">
    <source>
        <dbReference type="EMBL" id="MBX67192.1"/>
    </source>
</evidence>
<dbReference type="EMBL" id="GGEC01086708">
    <property type="protein sequence ID" value="MBX67192.1"/>
    <property type="molecule type" value="Transcribed_RNA"/>
</dbReference>
<dbReference type="AlphaFoldDB" id="A0A2P2QJL5"/>
<protein>
    <submittedName>
        <fullName evidence="1">Uncharacterized protein</fullName>
    </submittedName>
</protein>
<organism evidence="1">
    <name type="scientific">Rhizophora mucronata</name>
    <name type="common">Asiatic mangrove</name>
    <dbReference type="NCBI Taxonomy" id="61149"/>
    <lineage>
        <taxon>Eukaryota</taxon>
        <taxon>Viridiplantae</taxon>
        <taxon>Streptophyta</taxon>
        <taxon>Embryophyta</taxon>
        <taxon>Tracheophyta</taxon>
        <taxon>Spermatophyta</taxon>
        <taxon>Magnoliopsida</taxon>
        <taxon>eudicotyledons</taxon>
        <taxon>Gunneridae</taxon>
        <taxon>Pentapetalae</taxon>
        <taxon>rosids</taxon>
        <taxon>fabids</taxon>
        <taxon>Malpighiales</taxon>
        <taxon>Rhizophoraceae</taxon>
        <taxon>Rhizophora</taxon>
    </lineage>
</organism>
<accession>A0A2P2QJL5</accession>